<accession>A0A2W6MYE1</accession>
<keyword evidence="8" id="KW-0966">Cell projection</keyword>
<dbReference type="Gene3D" id="2.10.10.90">
    <property type="match status" value="1"/>
</dbReference>
<dbReference type="AlphaFoldDB" id="A0A2W6MYE1"/>
<name>A0A2W6MYE1_9HELI</name>
<evidence type="ECO:0000313" key="9">
    <source>
        <dbReference type="Proteomes" id="UP000249746"/>
    </source>
</evidence>
<dbReference type="InterPro" id="IPR019776">
    <property type="entry name" value="Flagellar_basal_body_rod_CS"/>
</dbReference>
<evidence type="ECO:0000313" key="8">
    <source>
        <dbReference type="EMBL" id="PZT49061.1"/>
    </source>
</evidence>
<dbReference type="NCBIfam" id="TIGR03506">
    <property type="entry name" value="FlgEFG_subfam"/>
    <property type="match status" value="2"/>
</dbReference>
<dbReference type="InterPro" id="IPR010930">
    <property type="entry name" value="Flg_bb/hook_C_dom"/>
</dbReference>
<dbReference type="Pfam" id="PF00460">
    <property type="entry name" value="Flg_bb_rod"/>
    <property type="match status" value="1"/>
</dbReference>
<sequence>MVGSLYSGISGIKTHQFGIDVTSNNIANVNTTGYRANNAEFKSLFATGLDYINSNSPVSNDYNFGVTVGSNAINSNDGTYVKADGQFNVAYSGRGWFVVGTNPNGQFDIKNPNYQVQQNYFTRDGSFSLDGDGYLVNSSGYYMYGINLGKIAPDGTLTGTNNLEEDYANLGGSVLKPIQIPKDLKYAPTLTTEVNASVNLNRSQNGKGISDVLLKPDGTFDMDKFLAQDFNTLMDASGKPLDAKNYKDITFSIEKNGVKKDYTFTYGGTGENGFKSVGEFIDLVKKQTGLDVNLRLDSEGNPQDCSLYVSNYGMQDIKVDIKGKLADKLGLSGNGLELDSPMNHLIKDFEANKDYEEGDYIKYKGLIFQKNGAGNGGESPIDNEGWTLVDTSRANEYDKGKVENYKEDDFVVYEGKVYRRTNEDISMIPNPDNPDEMIPAPPSEATKGWEEISDEVSGSIPEYEAGATYDTDDLVSYNGVLYQRVGSSSTQSPEEDKEGWQVVSANALSTTQLNVPTYETNIEVFSESGEKFILKSQYILIEQGDSTANPPINERWEVRTAIYDSQGKVMVSDEPVINELSFNPDGTPIGEPFDVPFNGGNIRVDLTQSADGKKSSNFAYTDSALKSVKQDGTEAGIMRDITINQDGIILVNFTNGKTEPIGRFGIAAFVNDQGLSKIGGNLFEMNVRTINGQTAVVSGPPLMAWEEDGTANLKYGTVLDGMLETSNVDTGTALTDLIVYQRGYQMSAKSITTADQLMQEAIGLKK</sequence>
<dbReference type="PROSITE" id="PS00588">
    <property type="entry name" value="FLAGELLA_BB_ROD"/>
    <property type="match status" value="1"/>
</dbReference>
<dbReference type="Gene3D" id="2.10.10.20">
    <property type="entry name" value="Carbohydrate-binding module superfamily 5/12"/>
    <property type="match status" value="1"/>
</dbReference>
<dbReference type="EMBL" id="NBIU01000001">
    <property type="protein sequence ID" value="PZT49061.1"/>
    <property type="molecule type" value="Genomic_DNA"/>
</dbReference>
<dbReference type="PANTHER" id="PTHR30435">
    <property type="entry name" value="FLAGELLAR PROTEIN"/>
    <property type="match status" value="1"/>
</dbReference>
<dbReference type="InterPro" id="IPR053967">
    <property type="entry name" value="LlgE_F_G-like_D1"/>
</dbReference>
<evidence type="ECO:0000259" key="6">
    <source>
        <dbReference type="Pfam" id="PF06429"/>
    </source>
</evidence>
<organism evidence="8 9">
    <name type="scientific">Helicobacter valdiviensis</name>
    <dbReference type="NCBI Taxonomy" id="1458358"/>
    <lineage>
        <taxon>Bacteria</taxon>
        <taxon>Pseudomonadati</taxon>
        <taxon>Campylobacterota</taxon>
        <taxon>Epsilonproteobacteria</taxon>
        <taxon>Campylobacterales</taxon>
        <taxon>Helicobacteraceae</taxon>
        <taxon>Helicobacter</taxon>
    </lineage>
</organism>
<protein>
    <submittedName>
        <fullName evidence="8">Flagellar biosynthesis protein FlgE</fullName>
    </submittedName>
</protein>
<evidence type="ECO:0000256" key="1">
    <source>
        <dbReference type="ARBA" id="ARBA00004117"/>
    </source>
</evidence>
<dbReference type="InterPro" id="IPR037925">
    <property type="entry name" value="FlgE/F/G-like"/>
</dbReference>
<gene>
    <name evidence="8" type="ORF">B6S12_00245</name>
</gene>
<dbReference type="Proteomes" id="UP000249746">
    <property type="component" value="Unassembled WGS sequence"/>
</dbReference>
<evidence type="ECO:0000256" key="3">
    <source>
        <dbReference type="ARBA" id="ARBA00023143"/>
    </source>
</evidence>
<evidence type="ECO:0000259" key="7">
    <source>
        <dbReference type="Pfam" id="PF22692"/>
    </source>
</evidence>
<evidence type="ECO:0000256" key="2">
    <source>
        <dbReference type="ARBA" id="ARBA00009677"/>
    </source>
</evidence>
<comment type="caution">
    <text evidence="8">The sequence shown here is derived from an EMBL/GenBank/DDBJ whole genome shotgun (WGS) entry which is preliminary data.</text>
</comment>
<dbReference type="InterPro" id="IPR020013">
    <property type="entry name" value="Flagellar_FlgE/F/G"/>
</dbReference>
<feature type="domain" description="Flagellar basal body rod protein N-terminal" evidence="5">
    <location>
        <begin position="5"/>
        <end position="35"/>
    </location>
</feature>
<dbReference type="GO" id="GO:0071978">
    <property type="term" value="P:bacterial-type flagellum-dependent swarming motility"/>
    <property type="evidence" value="ECO:0007669"/>
    <property type="project" value="TreeGrafter"/>
</dbReference>
<feature type="domain" description="Flagellar hook protein FlgE/F/G-like D1" evidence="7">
    <location>
        <begin position="104"/>
        <end position="184"/>
    </location>
</feature>
<keyword evidence="8" id="KW-0282">Flagellum</keyword>
<feature type="domain" description="Flagellar basal-body/hook protein C-terminal" evidence="6">
    <location>
        <begin position="720"/>
        <end position="763"/>
    </location>
</feature>
<proteinExistence type="inferred from homology"/>
<evidence type="ECO:0000259" key="5">
    <source>
        <dbReference type="Pfam" id="PF00460"/>
    </source>
</evidence>
<keyword evidence="9" id="KW-1185">Reference proteome</keyword>
<dbReference type="Pfam" id="PF06429">
    <property type="entry name" value="Flg_bbr_C"/>
    <property type="match status" value="1"/>
</dbReference>
<comment type="subcellular location">
    <subcellularLocation>
        <location evidence="1 4">Bacterial flagellum basal body</location>
    </subcellularLocation>
</comment>
<keyword evidence="8" id="KW-0969">Cilium</keyword>
<reference evidence="8 9" key="1">
    <citation type="submission" date="2017-03" db="EMBL/GenBank/DDBJ databases">
        <title>Genomic and clinical evidence uncovers the enterohepatic species Helicobacter valdiviensis as a potential human intestinal pathogen.</title>
        <authorList>
            <person name="Fresia P."/>
            <person name="Jara R."/>
            <person name="Sierra R."/>
            <person name="Ferres I."/>
            <person name="Greif G."/>
            <person name="Iraola G."/>
            <person name="Collado L."/>
        </authorList>
    </citation>
    <scope>NUCLEOTIDE SEQUENCE [LARGE SCALE GENOMIC DNA]</scope>
    <source>
        <strain evidence="8 9">WBE14</strain>
    </source>
</reference>
<dbReference type="OrthoDB" id="9804559at2"/>
<comment type="similarity">
    <text evidence="2 4">Belongs to the flagella basal body rod proteins family.</text>
</comment>
<dbReference type="PANTHER" id="PTHR30435:SF19">
    <property type="entry name" value="FLAGELLAR BASAL-BODY ROD PROTEIN FLGG"/>
    <property type="match status" value="1"/>
</dbReference>
<keyword evidence="3 4" id="KW-0975">Bacterial flagellum</keyword>
<dbReference type="InterPro" id="IPR001444">
    <property type="entry name" value="Flag_bb_rod_N"/>
</dbReference>
<dbReference type="Pfam" id="PF22692">
    <property type="entry name" value="LlgE_F_G_D1"/>
    <property type="match status" value="1"/>
</dbReference>
<evidence type="ECO:0000256" key="4">
    <source>
        <dbReference type="RuleBase" id="RU362116"/>
    </source>
</evidence>
<dbReference type="GO" id="GO:0009425">
    <property type="term" value="C:bacterial-type flagellum basal body"/>
    <property type="evidence" value="ECO:0007669"/>
    <property type="project" value="UniProtKB-SubCell"/>
</dbReference>
<dbReference type="RefSeq" id="WP_111228811.1">
    <property type="nucleotide sequence ID" value="NZ_NBIU01000001.1"/>
</dbReference>
<dbReference type="SUPFAM" id="SSF117143">
    <property type="entry name" value="Flagellar hook protein flgE"/>
    <property type="match status" value="1"/>
</dbReference>